<evidence type="ECO:0000313" key="1">
    <source>
        <dbReference type="EMBL" id="SUE14077.1"/>
    </source>
</evidence>
<dbReference type="AlphaFoldDB" id="A0A379LVL0"/>
<name>A0A379LVL0_9NOCA</name>
<protein>
    <submittedName>
        <fullName evidence="1">Uncharacterized protein</fullName>
    </submittedName>
</protein>
<evidence type="ECO:0000313" key="2">
    <source>
        <dbReference type="Proteomes" id="UP000254569"/>
    </source>
</evidence>
<accession>A0A379LVL0</accession>
<reference evidence="1 2" key="1">
    <citation type="submission" date="2018-06" db="EMBL/GenBank/DDBJ databases">
        <authorList>
            <consortium name="Pathogen Informatics"/>
            <person name="Doyle S."/>
        </authorList>
    </citation>
    <scope>NUCLEOTIDE SEQUENCE [LARGE SCALE GENOMIC DNA]</scope>
    <source>
        <strain evidence="1 2">NCTC13296</strain>
    </source>
</reference>
<gene>
    <name evidence="1" type="ORF">NCTC13296_00910</name>
</gene>
<sequence>MTDPGYRTSVVCCPGRVVVTVMTGDIGGE</sequence>
<organism evidence="1 2">
    <name type="scientific">Rhodococcus gordoniae</name>
    <dbReference type="NCBI Taxonomy" id="223392"/>
    <lineage>
        <taxon>Bacteria</taxon>
        <taxon>Bacillati</taxon>
        <taxon>Actinomycetota</taxon>
        <taxon>Actinomycetes</taxon>
        <taxon>Mycobacteriales</taxon>
        <taxon>Nocardiaceae</taxon>
        <taxon>Rhodococcus</taxon>
    </lineage>
</organism>
<proteinExistence type="predicted"/>
<dbReference type="Proteomes" id="UP000254569">
    <property type="component" value="Unassembled WGS sequence"/>
</dbReference>
<keyword evidence="2" id="KW-1185">Reference proteome</keyword>
<dbReference type="EMBL" id="UGVI01000001">
    <property type="protein sequence ID" value="SUE14077.1"/>
    <property type="molecule type" value="Genomic_DNA"/>
</dbReference>